<feature type="compositionally biased region" description="Basic and acidic residues" evidence="14">
    <location>
        <begin position="198"/>
        <end position="215"/>
    </location>
</feature>
<dbReference type="RefSeq" id="XP_013776515.2">
    <property type="nucleotide sequence ID" value="XM_013921061.2"/>
</dbReference>
<evidence type="ECO:0000256" key="12">
    <source>
        <dbReference type="ARBA" id="ARBA00023273"/>
    </source>
</evidence>
<name>A0ABM1B7R6_LIMPO</name>
<evidence type="ECO:0000256" key="11">
    <source>
        <dbReference type="ARBA" id="ARBA00023212"/>
    </source>
</evidence>
<feature type="region of interest" description="Disordered" evidence="14">
    <location>
        <begin position="103"/>
        <end position="178"/>
    </location>
</feature>
<comment type="function">
    <text evidence="1">Microtubule-binding protein that localizes to the microtubular manchette of elongating spermatids.</text>
</comment>
<organism evidence="15 16">
    <name type="scientific">Limulus polyphemus</name>
    <name type="common">Atlantic horseshoe crab</name>
    <dbReference type="NCBI Taxonomy" id="6850"/>
    <lineage>
        <taxon>Eukaryota</taxon>
        <taxon>Metazoa</taxon>
        <taxon>Ecdysozoa</taxon>
        <taxon>Arthropoda</taxon>
        <taxon>Chelicerata</taxon>
        <taxon>Merostomata</taxon>
        <taxon>Xiphosura</taxon>
        <taxon>Limulidae</taxon>
        <taxon>Limulus</taxon>
    </lineage>
</organism>
<feature type="region of interest" description="Disordered" evidence="14">
    <location>
        <begin position="362"/>
        <end position="400"/>
    </location>
</feature>
<gene>
    <name evidence="16 17" type="primary">LOC106461253</name>
</gene>
<evidence type="ECO:0000256" key="5">
    <source>
        <dbReference type="ARBA" id="ARBA00022306"/>
    </source>
</evidence>
<proteinExistence type="inferred from homology"/>
<evidence type="ECO:0000256" key="2">
    <source>
        <dbReference type="ARBA" id="ARBA00004230"/>
    </source>
</evidence>
<dbReference type="RefSeq" id="XP_022243829.1">
    <property type="nucleotide sequence ID" value="XM_022388121.1"/>
</dbReference>
<dbReference type="Proteomes" id="UP000694941">
    <property type="component" value="Unplaced"/>
</dbReference>
<evidence type="ECO:0000313" key="17">
    <source>
        <dbReference type="RefSeq" id="XP_022243829.1"/>
    </source>
</evidence>
<keyword evidence="9" id="KW-0175">Coiled coil</keyword>
<feature type="region of interest" description="Disordered" evidence="14">
    <location>
        <begin position="319"/>
        <end position="348"/>
    </location>
</feature>
<feature type="compositionally biased region" description="Acidic residues" evidence="14">
    <location>
        <begin position="44"/>
        <end position="54"/>
    </location>
</feature>
<comment type="subcellular location">
    <subcellularLocation>
        <location evidence="2">Cell projection</location>
        <location evidence="2">Cilium</location>
        <location evidence="2">Flagellum</location>
    </subcellularLocation>
    <subcellularLocation>
        <location evidence="3">Cytoplasm</location>
        <location evidence="3">Cytoskeleton</location>
    </subcellularLocation>
</comment>
<keyword evidence="8" id="KW-0282">Flagellum</keyword>
<feature type="compositionally biased region" description="Polar residues" evidence="14">
    <location>
        <begin position="364"/>
        <end position="373"/>
    </location>
</feature>
<evidence type="ECO:0000256" key="1">
    <source>
        <dbReference type="ARBA" id="ARBA00002213"/>
    </source>
</evidence>
<evidence type="ECO:0000256" key="7">
    <source>
        <dbReference type="ARBA" id="ARBA00022701"/>
    </source>
</evidence>
<evidence type="ECO:0000256" key="10">
    <source>
        <dbReference type="ARBA" id="ARBA00023069"/>
    </source>
</evidence>
<dbReference type="InterPro" id="IPR026687">
    <property type="entry name" value="CCDC181"/>
</dbReference>
<evidence type="ECO:0000256" key="6">
    <source>
        <dbReference type="ARBA" id="ARBA00022490"/>
    </source>
</evidence>
<evidence type="ECO:0000256" key="9">
    <source>
        <dbReference type="ARBA" id="ARBA00023054"/>
    </source>
</evidence>
<dbReference type="PANTHER" id="PTHR14320">
    <property type="entry name" value="COILED-COIL DOMAIN-CONTAINING PROTEIN 181"/>
    <property type="match status" value="1"/>
</dbReference>
<feature type="compositionally biased region" description="Polar residues" evidence="14">
    <location>
        <begin position="159"/>
        <end position="171"/>
    </location>
</feature>
<evidence type="ECO:0000256" key="14">
    <source>
        <dbReference type="SAM" id="MobiDB-lite"/>
    </source>
</evidence>
<protein>
    <recommendedName>
        <fullName evidence="5">Coiled-coil domain-containing protein 181</fullName>
    </recommendedName>
</protein>
<dbReference type="PANTHER" id="PTHR14320:SF2">
    <property type="entry name" value="COILED-COIL DOMAIN-CONTAINING PROTEIN 181"/>
    <property type="match status" value="1"/>
</dbReference>
<keyword evidence="12" id="KW-0966">Cell projection</keyword>
<evidence type="ECO:0000256" key="13">
    <source>
        <dbReference type="ARBA" id="ARBA00047162"/>
    </source>
</evidence>
<comment type="similarity">
    <text evidence="4">Belongs to the CCDC181 family.</text>
</comment>
<keyword evidence="6" id="KW-0963">Cytoplasm</keyword>
<reference evidence="16 17" key="1">
    <citation type="submission" date="2025-05" db="UniProtKB">
        <authorList>
            <consortium name="RefSeq"/>
        </authorList>
    </citation>
    <scope>IDENTIFICATION</scope>
    <source>
        <tissue evidence="16 17">Muscle</tissue>
    </source>
</reference>
<evidence type="ECO:0000256" key="4">
    <source>
        <dbReference type="ARBA" id="ARBA00005737"/>
    </source>
</evidence>
<evidence type="ECO:0000313" key="15">
    <source>
        <dbReference type="Proteomes" id="UP000694941"/>
    </source>
</evidence>
<evidence type="ECO:0000256" key="3">
    <source>
        <dbReference type="ARBA" id="ARBA00004245"/>
    </source>
</evidence>
<keyword evidence="10" id="KW-0969">Cilium</keyword>
<sequence>MIMETPTISSVRAPDFEDDYTFSSEYAKEFLEMENILASKQSTEEDSDQDDGFEDGGFSAFADIPYDIEQKLQEINAHFEEDPTPIECDREVLVKFKEDIVDLVVPPSPSPSDSSDSFEGGHDAEYYLNIDYPPDFEEDSISKSAEDEEKDPEEGDIVNGQQQSTYQTPEEINTDESSDLLLENTQEIRAIGTDENEEQNKIHGENEKEANDLPKGHFVQSGSTEDNSKANELCKESSRGFLLDDKECANTKNENQLLLIHTVDNRNLTCALNSDNSGTEHGPVQFDCSTLSAGTLQSVSKVENDGVCRVVKGSEINKTNWPANKGKGQGLNMKRPGSARTTSKSVISGGKRFVQSARGRDRNIGQSVPSNGEFQRKLPNYGGNARSQYGLPDREREKLHNERMKKLEEKKKKMQEEGERKKDKCNIADSAFKAWLEQKEVNKQGNCLRHSGTKPRKEWRDAEGAFRAWLVRKDEEELRENMLKFYEEQEIAGAKPKRSKEEAQKAYRAWLRSKNAQQCQQARRDHSQGIGFRQRNSFTLSQAQRQADVLKRTFQAYFGATL</sequence>
<evidence type="ECO:0000256" key="8">
    <source>
        <dbReference type="ARBA" id="ARBA00022846"/>
    </source>
</evidence>
<evidence type="ECO:0000313" key="16">
    <source>
        <dbReference type="RefSeq" id="XP_013776515.2"/>
    </source>
</evidence>
<keyword evidence="7" id="KW-0493">Microtubule</keyword>
<keyword evidence="15" id="KW-1185">Reference proteome</keyword>
<feature type="region of interest" description="Disordered" evidence="14">
    <location>
        <begin position="191"/>
        <end position="231"/>
    </location>
</feature>
<comment type="subunit">
    <text evidence="13">Homodimer. Interacts with HOOK1. Interacts with HOOK2. Interacts with HOOK3.</text>
</comment>
<dbReference type="GeneID" id="106461253"/>
<feature type="compositionally biased region" description="Acidic residues" evidence="14">
    <location>
        <begin position="146"/>
        <end position="156"/>
    </location>
</feature>
<keyword evidence="11" id="KW-0206">Cytoskeleton</keyword>
<accession>A0ABM1B7R6</accession>
<feature type="region of interest" description="Disordered" evidence="14">
    <location>
        <begin position="37"/>
        <end position="60"/>
    </location>
</feature>